<dbReference type="PANTHER" id="PTHR34269">
    <property type="entry name" value="TRANSCRIPTION FACTOR B3-DOMAIN FAMILY-RELATED"/>
    <property type="match status" value="1"/>
</dbReference>
<evidence type="ECO:0008006" key="9">
    <source>
        <dbReference type="Google" id="ProtNLM"/>
    </source>
</evidence>
<dbReference type="InterPro" id="IPR015300">
    <property type="entry name" value="DNA-bd_pseudobarrel_sf"/>
</dbReference>
<dbReference type="EMBL" id="JAMSHJ010000005">
    <property type="protein sequence ID" value="KAI5410111.1"/>
    <property type="molecule type" value="Genomic_DNA"/>
</dbReference>
<dbReference type="SUPFAM" id="SSF101936">
    <property type="entry name" value="DNA-binding pseudobarrel domain"/>
    <property type="match status" value="1"/>
</dbReference>
<evidence type="ECO:0000256" key="3">
    <source>
        <dbReference type="ARBA" id="ARBA00023125"/>
    </source>
</evidence>
<dbReference type="AlphaFoldDB" id="A0A9D4WX37"/>
<keyword evidence="3" id="KW-0238">DNA-binding</keyword>
<feature type="region of interest" description="Disordered" evidence="6">
    <location>
        <begin position="48"/>
        <end position="76"/>
    </location>
</feature>
<dbReference type="GO" id="GO:0005634">
    <property type="term" value="C:nucleus"/>
    <property type="evidence" value="ECO:0007669"/>
    <property type="project" value="UniProtKB-SubCell"/>
</dbReference>
<dbReference type="CDD" id="cd10017">
    <property type="entry name" value="B3_DNA"/>
    <property type="match status" value="1"/>
</dbReference>
<dbReference type="Gene3D" id="2.40.330.10">
    <property type="entry name" value="DNA-binding pseudobarrel domain"/>
    <property type="match status" value="1"/>
</dbReference>
<keyword evidence="4" id="KW-0804">Transcription</keyword>
<comment type="subcellular location">
    <subcellularLocation>
        <location evidence="1">Nucleus</location>
    </subcellularLocation>
</comment>
<dbReference type="InterPro" id="IPR003340">
    <property type="entry name" value="B3_DNA-bd"/>
</dbReference>
<keyword evidence="2" id="KW-0805">Transcription regulation</keyword>
<evidence type="ECO:0000313" key="8">
    <source>
        <dbReference type="Proteomes" id="UP001058974"/>
    </source>
</evidence>
<keyword evidence="8" id="KW-1185">Reference proteome</keyword>
<name>A0A9D4WX37_PEA</name>
<keyword evidence="5" id="KW-0539">Nucleus</keyword>
<gene>
    <name evidence="7" type="ORF">KIW84_055553</name>
</gene>
<proteinExistence type="predicted"/>
<evidence type="ECO:0000256" key="5">
    <source>
        <dbReference type="ARBA" id="ARBA00023242"/>
    </source>
</evidence>
<evidence type="ECO:0000256" key="4">
    <source>
        <dbReference type="ARBA" id="ARBA00023163"/>
    </source>
</evidence>
<comment type="caution">
    <text evidence="7">The sequence shown here is derived from an EMBL/GenBank/DDBJ whole genome shotgun (WGS) entry which is preliminary data.</text>
</comment>
<feature type="compositionally biased region" description="Polar residues" evidence="6">
    <location>
        <begin position="50"/>
        <end position="68"/>
    </location>
</feature>
<dbReference type="Gramene" id="Psat05G0555300-T1">
    <property type="protein sequence ID" value="KAI5410111.1"/>
    <property type="gene ID" value="KIW84_055553"/>
</dbReference>
<dbReference type="PANTHER" id="PTHR34269:SF11">
    <property type="entry name" value="B3 DOMAIN PROTEIN"/>
    <property type="match status" value="1"/>
</dbReference>
<dbReference type="Proteomes" id="UP001058974">
    <property type="component" value="Chromosome 5"/>
</dbReference>
<dbReference type="GO" id="GO:0003677">
    <property type="term" value="F:DNA binding"/>
    <property type="evidence" value="ECO:0007669"/>
    <property type="project" value="UniProtKB-KW"/>
</dbReference>
<organism evidence="7 8">
    <name type="scientific">Pisum sativum</name>
    <name type="common">Garden pea</name>
    <name type="synonym">Lathyrus oleraceus</name>
    <dbReference type="NCBI Taxonomy" id="3888"/>
    <lineage>
        <taxon>Eukaryota</taxon>
        <taxon>Viridiplantae</taxon>
        <taxon>Streptophyta</taxon>
        <taxon>Embryophyta</taxon>
        <taxon>Tracheophyta</taxon>
        <taxon>Spermatophyta</taxon>
        <taxon>Magnoliopsida</taxon>
        <taxon>eudicotyledons</taxon>
        <taxon>Gunneridae</taxon>
        <taxon>Pentapetalae</taxon>
        <taxon>rosids</taxon>
        <taxon>fabids</taxon>
        <taxon>Fabales</taxon>
        <taxon>Fabaceae</taxon>
        <taxon>Papilionoideae</taxon>
        <taxon>50 kb inversion clade</taxon>
        <taxon>NPAAA clade</taxon>
        <taxon>Hologalegina</taxon>
        <taxon>IRL clade</taxon>
        <taxon>Fabeae</taxon>
        <taxon>Lathyrus</taxon>
    </lineage>
</organism>
<accession>A0A9D4WX37</accession>
<protein>
    <recommendedName>
        <fullName evidence="9">B3 domain-containing protein</fullName>
    </recommendedName>
</protein>
<dbReference type="InterPro" id="IPR051442">
    <property type="entry name" value="B3_domain"/>
</dbReference>
<sequence>MFVPIFHLPLVLVRVPHKSPISGNVDTKKPARTRSIICLHDTQFVKKQKPVQQETNNSAKKQKPVQQETNNSATNNTCSTVGTSCDCSTNVGDPWMIKKVLTNSDLDDNCRLLLNKDLAKKWIVPVVDKVRAEKEGVEVEVFDVDIGFPLSLTFKIRPSNDSHVFNHTWITDFVDRRSLKKGDEIGLKWNEEKKRFDFSVLHRSLMIITILSFRENLIICKLEDLSFDVINYNDSV</sequence>
<evidence type="ECO:0000256" key="1">
    <source>
        <dbReference type="ARBA" id="ARBA00004123"/>
    </source>
</evidence>
<reference evidence="7 8" key="1">
    <citation type="journal article" date="2022" name="Nat. Genet.">
        <title>Improved pea reference genome and pan-genome highlight genomic features and evolutionary characteristics.</title>
        <authorList>
            <person name="Yang T."/>
            <person name="Liu R."/>
            <person name="Luo Y."/>
            <person name="Hu S."/>
            <person name="Wang D."/>
            <person name="Wang C."/>
            <person name="Pandey M.K."/>
            <person name="Ge S."/>
            <person name="Xu Q."/>
            <person name="Li N."/>
            <person name="Li G."/>
            <person name="Huang Y."/>
            <person name="Saxena R.K."/>
            <person name="Ji Y."/>
            <person name="Li M."/>
            <person name="Yan X."/>
            <person name="He Y."/>
            <person name="Liu Y."/>
            <person name="Wang X."/>
            <person name="Xiang C."/>
            <person name="Varshney R.K."/>
            <person name="Ding H."/>
            <person name="Gao S."/>
            <person name="Zong X."/>
        </authorList>
    </citation>
    <scope>NUCLEOTIDE SEQUENCE [LARGE SCALE GENOMIC DNA]</scope>
    <source>
        <strain evidence="7 8">cv. Zhongwan 6</strain>
    </source>
</reference>
<evidence type="ECO:0000256" key="6">
    <source>
        <dbReference type="SAM" id="MobiDB-lite"/>
    </source>
</evidence>
<evidence type="ECO:0000313" key="7">
    <source>
        <dbReference type="EMBL" id="KAI5410111.1"/>
    </source>
</evidence>
<evidence type="ECO:0000256" key="2">
    <source>
        <dbReference type="ARBA" id="ARBA00023015"/>
    </source>
</evidence>